<evidence type="ECO:0000313" key="3">
    <source>
        <dbReference type="EMBL" id="MFF5297361.1"/>
    </source>
</evidence>
<evidence type="ECO:0000259" key="2">
    <source>
        <dbReference type="Pfam" id="PF23636"/>
    </source>
</evidence>
<name>A0ABW6WYQ6_9ACTN</name>
<reference evidence="3 4" key="1">
    <citation type="submission" date="2024-10" db="EMBL/GenBank/DDBJ databases">
        <title>The Natural Products Discovery Center: Release of the First 8490 Sequenced Strains for Exploring Actinobacteria Biosynthetic Diversity.</title>
        <authorList>
            <person name="Kalkreuter E."/>
            <person name="Kautsar S.A."/>
            <person name="Yang D."/>
            <person name="Bader C.D."/>
            <person name="Teijaro C.N."/>
            <person name="Fluegel L."/>
            <person name="Davis C.M."/>
            <person name="Simpson J.R."/>
            <person name="Lauterbach L."/>
            <person name="Steele A.D."/>
            <person name="Gui C."/>
            <person name="Meng S."/>
            <person name="Li G."/>
            <person name="Viehrig K."/>
            <person name="Ye F."/>
            <person name="Su P."/>
            <person name="Kiefer A.F."/>
            <person name="Nichols A."/>
            <person name="Cepeda A.J."/>
            <person name="Yan W."/>
            <person name="Fan B."/>
            <person name="Jiang Y."/>
            <person name="Adhikari A."/>
            <person name="Zheng C.-J."/>
            <person name="Schuster L."/>
            <person name="Cowan T.M."/>
            <person name="Smanski M.J."/>
            <person name="Chevrette M.G."/>
            <person name="De Carvalho L.P.S."/>
            <person name="Shen B."/>
        </authorList>
    </citation>
    <scope>NUCLEOTIDE SEQUENCE [LARGE SCALE GENOMIC DNA]</scope>
    <source>
        <strain evidence="3 4">NPDC000087</strain>
    </source>
</reference>
<feature type="transmembrane region" description="Helical" evidence="1">
    <location>
        <begin position="21"/>
        <end position="51"/>
    </location>
</feature>
<dbReference type="EMBL" id="JBIAZU010000011">
    <property type="protein sequence ID" value="MFF5297361.1"/>
    <property type="molecule type" value="Genomic_DNA"/>
</dbReference>
<sequence length="146" mass="15501">MSTQSSYATERPGRAGSAPPMTGWVGMVVFGGIMLFIAGLFHLFEGVVALADDSFYAVRPAALALSMPYGAWGWLHVILGVLAIAAATGIFLGMLWARALGVLIAVLSAFSSMLFLGAYPLWSIILVTLDVLVIYALVAHGREVRN</sequence>
<proteinExistence type="predicted"/>
<keyword evidence="1" id="KW-0472">Membrane</keyword>
<feature type="domain" description="DUF7144" evidence="2">
    <location>
        <begin position="27"/>
        <end position="142"/>
    </location>
</feature>
<feature type="transmembrane region" description="Helical" evidence="1">
    <location>
        <begin position="71"/>
        <end position="92"/>
    </location>
</feature>
<evidence type="ECO:0000313" key="4">
    <source>
        <dbReference type="Proteomes" id="UP001602245"/>
    </source>
</evidence>
<feature type="transmembrane region" description="Helical" evidence="1">
    <location>
        <begin position="122"/>
        <end position="140"/>
    </location>
</feature>
<dbReference type="Pfam" id="PF23636">
    <property type="entry name" value="DUF7144"/>
    <property type="match status" value="1"/>
</dbReference>
<comment type="caution">
    <text evidence="3">The sequence shown here is derived from an EMBL/GenBank/DDBJ whole genome shotgun (WGS) entry which is preliminary data.</text>
</comment>
<keyword evidence="1" id="KW-1133">Transmembrane helix</keyword>
<dbReference type="Proteomes" id="UP001602245">
    <property type="component" value="Unassembled WGS sequence"/>
</dbReference>
<feature type="transmembrane region" description="Helical" evidence="1">
    <location>
        <begin position="99"/>
        <end position="116"/>
    </location>
</feature>
<keyword evidence="4" id="KW-1185">Reference proteome</keyword>
<accession>A0ABW6WYQ6</accession>
<gene>
    <name evidence="3" type="ORF">ACFY35_48705</name>
</gene>
<dbReference type="RefSeq" id="WP_157295922.1">
    <property type="nucleotide sequence ID" value="NZ_JBIAZU010000011.1"/>
</dbReference>
<evidence type="ECO:0000256" key="1">
    <source>
        <dbReference type="SAM" id="Phobius"/>
    </source>
</evidence>
<organism evidence="3 4">
    <name type="scientific">Paractinoplanes globisporus</name>
    <dbReference type="NCBI Taxonomy" id="113565"/>
    <lineage>
        <taxon>Bacteria</taxon>
        <taxon>Bacillati</taxon>
        <taxon>Actinomycetota</taxon>
        <taxon>Actinomycetes</taxon>
        <taxon>Micromonosporales</taxon>
        <taxon>Micromonosporaceae</taxon>
        <taxon>Paractinoplanes</taxon>
    </lineage>
</organism>
<dbReference type="InterPro" id="IPR055568">
    <property type="entry name" value="DUF7144"/>
</dbReference>
<keyword evidence="1" id="KW-0812">Transmembrane</keyword>
<protein>
    <recommendedName>
        <fullName evidence="2">DUF7144 domain-containing protein</fullName>
    </recommendedName>
</protein>